<evidence type="ECO:0000313" key="11">
    <source>
        <dbReference type="Proteomes" id="UP001279410"/>
    </source>
</evidence>
<dbReference type="Pfam" id="PF08477">
    <property type="entry name" value="Roc"/>
    <property type="match status" value="1"/>
</dbReference>
<comment type="caution">
    <text evidence="10">The sequence shown here is derived from an EMBL/GenBank/DDBJ whole genome shotgun (WGS) entry which is preliminary data.</text>
</comment>
<comment type="catalytic activity">
    <reaction evidence="8">
        <text>L-seryl-[protein] + ATP = O-phospho-L-seryl-[protein] + ADP + H(+)</text>
        <dbReference type="Rhea" id="RHEA:17989"/>
        <dbReference type="Rhea" id="RHEA-COMP:9863"/>
        <dbReference type="Rhea" id="RHEA-COMP:11604"/>
        <dbReference type="ChEBI" id="CHEBI:15378"/>
        <dbReference type="ChEBI" id="CHEBI:29999"/>
        <dbReference type="ChEBI" id="CHEBI:30616"/>
        <dbReference type="ChEBI" id="CHEBI:83421"/>
        <dbReference type="ChEBI" id="CHEBI:456216"/>
        <dbReference type="EC" id="2.7.11.1"/>
    </reaction>
</comment>
<sequence>MEMAMGMVSNPGIRELPAELGQLSNLWQLDTEDLNITNVPQEVRKEGPASVLAFLRAHLRKAEPCRLLKMLVIGPPRQGKTALLEALQTGRASAFTPAECSISTSTWELDKPNSGKSNKDSVAFNVWDIGGQVSMSTVNQCFFTDKALYVVIWNLALGEEAVANLQTWLLNIEARAPNSAVVVVGTHLDLIDTKFRTERLATLRAYILALCRSPSGARATGYPDITWKHLHEVSCKTLEGLEGLKKLIYQVALSMKDCSSSACGSKLLGRLIPRSYLTLEETVIAEKQRRDAKGEVQYLTDAQLDLIMNRTQDFLIETGTLLHFSDTSHGLCTLYFLCPVWLSECLERIIHLKSSRSVARNGVIRAEDLRMLLVGTGFTQQTEEQYFQFLAKFEIALPVATTNKIYTDICYLLPHLLPPKPALDIHVFRQQITNTLQRLFKMSFVPAGFWERFIARMLISLTEMDLQLRETPGTSALNSVIYSFAGSQQRNRCSTFRNPALWAIYWKEAAGRTDGELSQVRACAGRMWTVNLEANNSVESSGVNWKEEEWSIKIICQCGDEDFSAMAFITDPSTLWKSKRGFLSVLYSLFM</sequence>
<dbReference type="EC" id="2.7.11.1" evidence="1"/>
<keyword evidence="11" id="KW-1185">Reference proteome</keyword>
<evidence type="ECO:0000256" key="8">
    <source>
        <dbReference type="ARBA" id="ARBA00048679"/>
    </source>
</evidence>
<evidence type="ECO:0000256" key="2">
    <source>
        <dbReference type="ARBA" id="ARBA00022679"/>
    </source>
</evidence>
<dbReference type="GO" id="GO:0005524">
    <property type="term" value="F:ATP binding"/>
    <property type="evidence" value="ECO:0007669"/>
    <property type="project" value="UniProtKB-KW"/>
</dbReference>
<dbReference type="Gene3D" id="3.30.70.1390">
    <property type="entry name" value="ROC domain from the Parkinson's disease-associated leucine-rich repeat kinase 2"/>
    <property type="match status" value="1"/>
</dbReference>
<comment type="catalytic activity">
    <reaction evidence="7">
        <text>L-threonyl-[protein] + ATP = O-phospho-L-threonyl-[protein] + ADP + H(+)</text>
        <dbReference type="Rhea" id="RHEA:46608"/>
        <dbReference type="Rhea" id="RHEA-COMP:11060"/>
        <dbReference type="Rhea" id="RHEA-COMP:11605"/>
        <dbReference type="ChEBI" id="CHEBI:15378"/>
        <dbReference type="ChEBI" id="CHEBI:30013"/>
        <dbReference type="ChEBI" id="CHEBI:30616"/>
        <dbReference type="ChEBI" id="CHEBI:61977"/>
        <dbReference type="ChEBI" id="CHEBI:456216"/>
        <dbReference type="EC" id="2.7.11.1"/>
    </reaction>
</comment>
<evidence type="ECO:0000256" key="6">
    <source>
        <dbReference type="ARBA" id="ARBA00022840"/>
    </source>
</evidence>
<accession>A0AAD3M2M6</accession>
<dbReference type="EMBL" id="BRZM01003163">
    <property type="protein sequence ID" value="GLD46104.1"/>
    <property type="molecule type" value="Genomic_DNA"/>
</dbReference>
<dbReference type="SUPFAM" id="SSF52540">
    <property type="entry name" value="P-loop containing nucleoside triphosphate hydrolases"/>
    <property type="match status" value="1"/>
</dbReference>
<keyword evidence="2" id="KW-0808">Transferase</keyword>
<reference evidence="10" key="1">
    <citation type="submission" date="2022-08" db="EMBL/GenBank/DDBJ databases">
        <title>Genome sequencing of akame (Lates japonicus).</title>
        <authorList>
            <person name="Hashiguchi Y."/>
            <person name="Takahashi H."/>
        </authorList>
    </citation>
    <scope>NUCLEOTIDE SEQUENCE</scope>
    <source>
        <strain evidence="10">Kochi</strain>
    </source>
</reference>
<dbReference type="PRINTS" id="PR00449">
    <property type="entry name" value="RASTRNSFRMNG"/>
</dbReference>
<keyword evidence="6" id="KW-0067">ATP-binding</keyword>
<evidence type="ECO:0000256" key="5">
    <source>
        <dbReference type="ARBA" id="ARBA00022777"/>
    </source>
</evidence>
<dbReference type="GO" id="GO:0016301">
    <property type="term" value="F:kinase activity"/>
    <property type="evidence" value="ECO:0007669"/>
    <property type="project" value="UniProtKB-KW"/>
</dbReference>
<organism evidence="10 11">
    <name type="scientific">Lates japonicus</name>
    <name type="common">Japanese lates</name>
    <dbReference type="NCBI Taxonomy" id="270547"/>
    <lineage>
        <taxon>Eukaryota</taxon>
        <taxon>Metazoa</taxon>
        <taxon>Chordata</taxon>
        <taxon>Craniata</taxon>
        <taxon>Vertebrata</taxon>
        <taxon>Euteleostomi</taxon>
        <taxon>Actinopterygii</taxon>
        <taxon>Neopterygii</taxon>
        <taxon>Teleostei</taxon>
        <taxon>Neoteleostei</taxon>
        <taxon>Acanthomorphata</taxon>
        <taxon>Carangaria</taxon>
        <taxon>Carangaria incertae sedis</taxon>
        <taxon>Centropomidae</taxon>
        <taxon>Lates</taxon>
    </lineage>
</organism>
<dbReference type="InterPro" id="IPR020859">
    <property type="entry name" value="ROC"/>
</dbReference>
<evidence type="ECO:0000313" key="10">
    <source>
        <dbReference type="EMBL" id="GLD46104.1"/>
    </source>
</evidence>
<feature type="domain" description="Roc" evidence="9">
    <location>
        <begin position="61"/>
        <end position="255"/>
    </location>
</feature>
<keyword evidence="5 10" id="KW-0418">Kinase</keyword>
<dbReference type="Pfam" id="PF16095">
    <property type="entry name" value="COR-A"/>
    <property type="match status" value="1"/>
</dbReference>
<evidence type="ECO:0000256" key="1">
    <source>
        <dbReference type="ARBA" id="ARBA00012513"/>
    </source>
</evidence>
<dbReference type="Proteomes" id="UP001279410">
    <property type="component" value="Unassembled WGS sequence"/>
</dbReference>
<dbReference type="Gene3D" id="3.40.50.300">
    <property type="entry name" value="P-loop containing nucleotide triphosphate hydrolases"/>
    <property type="match status" value="1"/>
</dbReference>
<proteinExistence type="predicted"/>
<dbReference type="InterPro" id="IPR032171">
    <property type="entry name" value="COR-A"/>
</dbReference>
<gene>
    <name evidence="10" type="ORF">AKAME5_002699000</name>
</gene>
<evidence type="ECO:0000256" key="3">
    <source>
        <dbReference type="ARBA" id="ARBA00022737"/>
    </source>
</evidence>
<evidence type="ECO:0000259" key="9">
    <source>
        <dbReference type="PROSITE" id="PS51424"/>
    </source>
</evidence>
<dbReference type="PROSITE" id="PS51424">
    <property type="entry name" value="ROC"/>
    <property type="match status" value="1"/>
</dbReference>
<dbReference type="InterPro" id="IPR027417">
    <property type="entry name" value="P-loop_NTPase"/>
</dbReference>
<keyword evidence="3" id="KW-0677">Repeat</keyword>
<keyword evidence="4" id="KW-0547">Nucleotide-binding</keyword>
<name>A0AAD3M2M6_LATJO</name>
<evidence type="ECO:0000256" key="4">
    <source>
        <dbReference type="ARBA" id="ARBA00022741"/>
    </source>
</evidence>
<dbReference type="AlphaFoldDB" id="A0AAD3M2M6"/>
<protein>
    <recommendedName>
        <fullName evidence="1">non-specific serine/threonine protein kinase</fullName>
        <ecNumber evidence="1">2.7.11.1</ecNumber>
    </recommendedName>
</protein>
<evidence type="ECO:0000256" key="7">
    <source>
        <dbReference type="ARBA" id="ARBA00047899"/>
    </source>
</evidence>